<name>A0A7W5A8B1_9ACTN</name>
<dbReference type="Gene3D" id="1.10.357.10">
    <property type="entry name" value="Tetracycline Repressor, domain 2"/>
    <property type="match status" value="1"/>
</dbReference>
<dbReference type="SUPFAM" id="SSF46689">
    <property type="entry name" value="Homeodomain-like"/>
    <property type="match status" value="1"/>
</dbReference>
<dbReference type="EMBL" id="JACHXG010000011">
    <property type="protein sequence ID" value="MBB3091491.1"/>
    <property type="molecule type" value="Genomic_DNA"/>
</dbReference>
<dbReference type="Proteomes" id="UP000577707">
    <property type="component" value="Unassembled WGS sequence"/>
</dbReference>
<feature type="DNA-binding region" description="H-T-H motif" evidence="2">
    <location>
        <begin position="34"/>
        <end position="53"/>
    </location>
</feature>
<evidence type="ECO:0000256" key="2">
    <source>
        <dbReference type="PROSITE-ProRule" id="PRU00335"/>
    </source>
</evidence>
<feature type="domain" description="HTH tetR-type" evidence="3">
    <location>
        <begin position="11"/>
        <end position="71"/>
    </location>
</feature>
<sequence length="207" mass="22923">MTEVKAPRRRTNTRARLLNAAVDVFVERGARRVTVDDLVSAAGYTRGAFYSNFASVEEVLLEAFKEESERLIEAVRSAVAEHADAESSESLISAAFDAVRPTQDRWFVLQSEVVLQSLRDPDAREISSATFTALSEQLVEVVELALDRLDCTSTMPTDLLAQTMMGVFLHSLTMRTIRPDDPRADRLLAEALPQILDGVSVPRVTRA</sequence>
<evidence type="ECO:0000313" key="5">
    <source>
        <dbReference type="Proteomes" id="UP000577707"/>
    </source>
</evidence>
<evidence type="ECO:0000259" key="3">
    <source>
        <dbReference type="PROSITE" id="PS50977"/>
    </source>
</evidence>
<keyword evidence="1 2" id="KW-0238">DNA-binding</keyword>
<evidence type="ECO:0000313" key="4">
    <source>
        <dbReference type="EMBL" id="MBB3091491.1"/>
    </source>
</evidence>
<dbReference type="InterPro" id="IPR009057">
    <property type="entry name" value="Homeodomain-like_sf"/>
</dbReference>
<reference evidence="4 5" key="1">
    <citation type="submission" date="2020-08" db="EMBL/GenBank/DDBJ databases">
        <title>Genomic Encyclopedia of Type Strains, Phase III (KMG-III): the genomes of soil and plant-associated and newly described type strains.</title>
        <authorList>
            <person name="Whitman W."/>
        </authorList>
    </citation>
    <scope>NUCLEOTIDE SEQUENCE [LARGE SCALE GENOMIC DNA]</scope>
    <source>
        <strain evidence="4 5">CECT 3302</strain>
    </source>
</reference>
<gene>
    <name evidence="4" type="ORF">FHS12_004461</name>
</gene>
<protein>
    <submittedName>
        <fullName evidence="4">AcrR family transcriptional regulator</fullName>
    </submittedName>
</protein>
<dbReference type="GO" id="GO:0000976">
    <property type="term" value="F:transcription cis-regulatory region binding"/>
    <property type="evidence" value="ECO:0007669"/>
    <property type="project" value="TreeGrafter"/>
</dbReference>
<dbReference type="PRINTS" id="PR00455">
    <property type="entry name" value="HTHTETR"/>
</dbReference>
<dbReference type="InterPro" id="IPR050109">
    <property type="entry name" value="HTH-type_TetR-like_transc_reg"/>
</dbReference>
<dbReference type="Pfam" id="PF00440">
    <property type="entry name" value="TetR_N"/>
    <property type="match status" value="1"/>
</dbReference>
<dbReference type="PANTHER" id="PTHR30055">
    <property type="entry name" value="HTH-TYPE TRANSCRIPTIONAL REGULATOR RUTR"/>
    <property type="match status" value="1"/>
</dbReference>
<dbReference type="RefSeq" id="WP_183549724.1">
    <property type="nucleotide sequence ID" value="NZ_BMQT01000012.1"/>
</dbReference>
<dbReference type="SUPFAM" id="SSF48498">
    <property type="entry name" value="Tetracyclin repressor-like, C-terminal domain"/>
    <property type="match status" value="1"/>
</dbReference>
<comment type="caution">
    <text evidence="4">The sequence shown here is derived from an EMBL/GenBank/DDBJ whole genome shotgun (WGS) entry which is preliminary data.</text>
</comment>
<evidence type="ECO:0000256" key="1">
    <source>
        <dbReference type="ARBA" id="ARBA00023125"/>
    </source>
</evidence>
<organism evidence="4 5">
    <name type="scientific">Nocardioides albus</name>
    <dbReference type="NCBI Taxonomy" id="1841"/>
    <lineage>
        <taxon>Bacteria</taxon>
        <taxon>Bacillati</taxon>
        <taxon>Actinomycetota</taxon>
        <taxon>Actinomycetes</taxon>
        <taxon>Propionibacteriales</taxon>
        <taxon>Nocardioidaceae</taxon>
        <taxon>Nocardioides</taxon>
    </lineage>
</organism>
<proteinExistence type="predicted"/>
<dbReference type="AlphaFoldDB" id="A0A7W5A8B1"/>
<keyword evidence="5" id="KW-1185">Reference proteome</keyword>
<dbReference type="PROSITE" id="PS50977">
    <property type="entry name" value="HTH_TETR_2"/>
    <property type="match status" value="1"/>
</dbReference>
<dbReference type="GO" id="GO:0003700">
    <property type="term" value="F:DNA-binding transcription factor activity"/>
    <property type="evidence" value="ECO:0007669"/>
    <property type="project" value="TreeGrafter"/>
</dbReference>
<accession>A0A7W5A8B1</accession>
<dbReference type="InterPro" id="IPR036271">
    <property type="entry name" value="Tet_transcr_reg_TetR-rel_C_sf"/>
</dbReference>
<dbReference type="InterPro" id="IPR001647">
    <property type="entry name" value="HTH_TetR"/>
</dbReference>
<dbReference type="PANTHER" id="PTHR30055:SF241">
    <property type="entry name" value="TRANSCRIPTIONAL REGULATORY PROTEIN"/>
    <property type="match status" value="1"/>
</dbReference>